<dbReference type="GO" id="GO:0016757">
    <property type="term" value="F:glycosyltransferase activity"/>
    <property type="evidence" value="ECO:0007669"/>
    <property type="project" value="InterPro"/>
</dbReference>
<feature type="domain" description="Glycosyltransferase subfamily 4-like N-terminal" evidence="2">
    <location>
        <begin position="27"/>
        <end position="199"/>
    </location>
</feature>
<accession>A0A6B8K889</accession>
<dbReference type="InterPro" id="IPR001296">
    <property type="entry name" value="Glyco_trans_1"/>
</dbReference>
<evidence type="ECO:0000313" key="3">
    <source>
        <dbReference type="EMBL" id="QGM44434.1"/>
    </source>
</evidence>
<dbReference type="RefSeq" id="WP_136494737.1">
    <property type="nucleotide sequence ID" value="NZ_CP046052.1"/>
</dbReference>
<evidence type="ECO:0000259" key="2">
    <source>
        <dbReference type="Pfam" id="PF13439"/>
    </source>
</evidence>
<gene>
    <name evidence="3" type="ORF">H2LOC_001265</name>
</gene>
<reference evidence="3 4" key="1">
    <citation type="submission" date="2019-11" db="EMBL/GenBank/DDBJ databases">
        <title>The genome sequence of Methylocystis heyeri.</title>
        <authorList>
            <person name="Oshkin I.Y."/>
            <person name="Miroshnikov K."/>
            <person name="Dedysh S.N."/>
        </authorList>
    </citation>
    <scope>NUCLEOTIDE SEQUENCE [LARGE SCALE GENOMIC DNA]</scope>
    <source>
        <strain evidence="3 4">H2</strain>
    </source>
</reference>
<sequence length="396" mass="43768">MDILLVHCFYQQVGGEDLCVRAESALLKSRGHNVVEYFLDNAAIADANRLAVAAGAIWNRAAYRRVREICRSYRPQIVHFHNTMPLVSPSAYYAAKAENAAVVQTLHNYRLACPNGLFFQDKRVCESCLGRRFPWPGVLRRCYRGSLTASATIALMTSLHRLMGTWENAVDTYIALSEFQKNKLIRAGLPGSKIVIKPNFSERDAIGRGDGRFALYAGRLSPEKGVSTLLDAWKLLDQDIQLTIAGEGPESDLVERAAAQDGRINFLGHVSGEQICDLAGRATTLIAPSLCYENFPRVIVEAFSRGTPVICSRFGAMPEIVADGEDGLLFTPSDAADLAEKVKRLFGDPGLRKRMRKAALHKFVASYAPQSNYLQLMAAYGRALNLPRQREQAMAL</sequence>
<organism evidence="3 4">
    <name type="scientific">Methylocystis heyeri</name>
    <dbReference type="NCBI Taxonomy" id="391905"/>
    <lineage>
        <taxon>Bacteria</taxon>
        <taxon>Pseudomonadati</taxon>
        <taxon>Pseudomonadota</taxon>
        <taxon>Alphaproteobacteria</taxon>
        <taxon>Hyphomicrobiales</taxon>
        <taxon>Methylocystaceae</taxon>
        <taxon>Methylocystis</taxon>
    </lineage>
</organism>
<dbReference type="Proteomes" id="UP000309061">
    <property type="component" value="Chromosome"/>
</dbReference>
<dbReference type="EMBL" id="CP046052">
    <property type="protein sequence ID" value="QGM44434.1"/>
    <property type="molecule type" value="Genomic_DNA"/>
</dbReference>
<dbReference type="OrthoDB" id="9807414at2"/>
<dbReference type="Pfam" id="PF00534">
    <property type="entry name" value="Glycos_transf_1"/>
    <property type="match status" value="1"/>
</dbReference>
<dbReference type="AlphaFoldDB" id="A0A6B8K889"/>
<dbReference type="Pfam" id="PF13439">
    <property type="entry name" value="Glyco_transf_4"/>
    <property type="match status" value="1"/>
</dbReference>
<evidence type="ECO:0000313" key="4">
    <source>
        <dbReference type="Proteomes" id="UP000309061"/>
    </source>
</evidence>
<dbReference type="SUPFAM" id="SSF53756">
    <property type="entry name" value="UDP-Glycosyltransferase/glycogen phosphorylase"/>
    <property type="match status" value="1"/>
</dbReference>
<dbReference type="InterPro" id="IPR028098">
    <property type="entry name" value="Glyco_trans_4-like_N"/>
</dbReference>
<dbReference type="PANTHER" id="PTHR45947">
    <property type="entry name" value="SULFOQUINOVOSYL TRANSFERASE SQD2"/>
    <property type="match status" value="1"/>
</dbReference>
<feature type="domain" description="Glycosyl transferase family 1" evidence="1">
    <location>
        <begin position="209"/>
        <end position="359"/>
    </location>
</feature>
<evidence type="ECO:0000259" key="1">
    <source>
        <dbReference type="Pfam" id="PF00534"/>
    </source>
</evidence>
<protein>
    <submittedName>
        <fullName evidence="3">Glycosyltransferase</fullName>
    </submittedName>
</protein>
<name>A0A6B8K889_9HYPH</name>
<proteinExistence type="predicted"/>
<keyword evidence="3" id="KW-0808">Transferase</keyword>
<dbReference type="Gene3D" id="3.40.50.2000">
    <property type="entry name" value="Glycogen Phosphorylase B"/>
    <property type="match status" value="2"/>
</dbReference>
<dbReference type="PANTHER" id="PTHR45947:SF13">
    <property type="entry name" value="TRANSFERASE"/>
    <property type="match status" value="1"/>
</dbReference>
<keyword evidence="4" id="KW-1185">Reference proteome</keyword>
<dbReference type="KEGG" id="mhey:H2LOC_001265"/>
<dbReference type="InterPro" id="IPR050194">
    <property type="entry name" value="Glycosyltransferase_grp1"/>
</dbReference>